<sequence>MRLRTPALAAALLTSTVLAAAPARAEPVDDTFLQTLDRIGVSYDDPAAAVDLGQSVCPALQEPGADAASTAAKIAGRDGIQAALAGLFTSIAISTYCPQTMGSLADGQVPDLPVLRDIPGLAAPPAA</sequence>
<dbReference type="InterPro" id="IPR007969">
    <property type="entry name" value="DUF732"/>
</dbReference>
<feature type="domain" description="DUF732" evidence="2">
    <location>
        <begin position="29"/>
        <end position="99"/>
    </location>
</feature>
<evidence type="ECO:0000313" key="4">
    <source>
        <dbReference type="Proteomes" id="UP001055200"/>
    </source>
</evidence>
<protein>
    <submittedName>
        <fullName evidence="3">DUF732 domain-containing protein</fullName>
    </submittedName>
</protein>
<feature type="chain" id="PRO_5047429222" evidence="1">
    <location>
        <begin position="20"/>
        <end position="127"/>
    </location>
</feature>
<evidence type="ECO:0000256" key="1">
    <source>
        <dbReference type="SAM" id="SignalP"/>
    </source>
</evidence>
<reference evidence="3" key="1">
    <citation type="submission" date="2022-08" db="EMBL/GenBank/DDBJ databases">
        <title>Complete genome sequence of 14 non-tuberculosis mycobacteria type-strains.</title>
        <authorList>
            <person name="Igarashi Y."/>
            <person name="Osugi A."/>
            <person name="Mitarai S."/>
        </authorList>
    </citation>
    <scope>NUCLEOTIDE SEQUENCE</scope>
    <source>
        <strain evidence="3">DSM 45575</strain>
    </source>
</reference>
<evidence type="ECO:0000313" key="3">
    <source>
        <dbReference type="EMBL" id="ULN52056.1"/>
    </source>
</evidence>
<feature type="signal peptide" evidence="1">
    <location>
        <begin position="1"/>
        <end position="19"/>
    </location>
</feature>
<proteinExistence type="predicted"/>
<dbReference type="Proteomes" id="UP001055200">
    <property type="component" value="Chromosome"/>
</dbReference>
<dbReference type="Pfam" id="PF05305">
    <property type="entry name" value="DUF732"/>
    <property type="match status" value="1"/>
</dbReference>
<keyword evidence="1" id="KW-0732">Signal</keyword>
<dbReference type="EMBL" id="CP092365">
    <property type="protein sequence ID" value="ULN52056.1"/>
    <property type="molecule type" value="Genomic_DNA"/>
</dbReference>
<organism evidence="3 4">
    <name type="scientific">Mycolicibacillus parakoreensis</name>
    <dbReference type="NCBI Taxonomy" id="1069221"/>
    <lineage>
        <taxon>Bacteria</taxon>
        <taxon>Bacillati</taxon>
        <taxon>Actinomycetota</taxon>
        <taxon>Actinomycetes</taxon>
        <taxon>Mycobacteriales</taxon>
        <taxon>Mycobacteriaceae</taxon>
        <taxon>Mycolicibacillus</taxon>
    </lineage>
</organism>
<name>A0ABY3U076_9MYCO</name>
<evidence type="ECO:0000259" key="2">
    <source>
        <dbReference type="Pfam" id="PF05305"/>
    </source>
</evidence>
<gene>
    <name evidence="3" type="ORF">MIU77_14470</name>
</gene>
<dbReference type="RefSeq" id="WP_240170336.1">
    <property type="nucleotide sequence ID" value="NZ_CP092365.1"/>
</dbReference>
<accession>A0ABY3U076</accession>
<keyword evidence="4" id="KW-1185">Reference proteome</keyword>